<name>A0ABR1UDE7_9PEZI</name>
<dbReference type="Proteomes" id="UP001444661">
    <property type="component" value="Unassembled WGS sequence"/>
</dbReference>
<evidence type="ECO:0000313" key="3">
    <source>
        <dbReference type="EMBL" id="KAK8056707.1"/>
    </source>
</evidence>
<gene>
    <name evidence="3" type="ORF">PG993_001934</name>
</gene>
<evidence type="ECO:0000256" key="2">
    <source>
        <dbReference type="SAM" id="Phobius"/>
    </source>
</evidence>
<keyword evidence="2" id="KW-0472">Membrane</keyword>
<keyword evidence="4" id="KW-1185">Reference proteome</keyword>
<dbReference type="EMBL" id="JAQQWK010000001">
    <property type="protein sequence ID" value="KAK8056707.1"/>
    <property type="molecule type" value="Genomic_DNA"/>
</dbReference>
<feature type="region of interest" description="Disordered" evidence="1">
    <location>
        <begin position="186"/>
        <end position="217"/>
    </location>
</feature>
<proteinExistence type="predicted"/>
<feature type="transmembrane region" description="Helical" evidence="2">
    <location>
        <begin position="74"/>
        <end position="96"/>
    </location>
</feature>
<organism evidence="3 4">
    <name type="scientific">Apiospora rasikravindrae</name>
    <dbReference type="NCBI Taxonomy" id="990691"/>
    <lineage>
        <taxon>Eukaryota</taxon>
        <taxon>Fungi</taxon>
        <taxon>Dikarya</taxon>
        <taxon>Ascomycota</taxon>
        <taxon>Pezizomycotina</taxon>
        <taxon>Sordariomycetes</taxon>
        <taxon>Xylariomycetidae</taxon>
        <taxon>Amphisphaeriales</taxon>
        <taxon>Apiosporaceae</taxon>
        <taxon>Apiospora</taxon>
    </lineage>
</organism>
<feature type="transmembrane region" description="Helical" evidence="2">
    <location>
        <begin position="153"/>
        <end position="177"/>
    </location>
</feature>
<protein>
    <submittedName>
        <fullName evidence="3">Uncharacterized protein</fullName>
    </submittedName>
</protein>
<reference evidence="3 4" key="1">
    <citation type="submission" date="2023-01" db="EMBL/GenBank/DDBJ databases">
        <title>Analysis of 21 Apiospora genomes using comparative genomics revels a genus with tremendous synthesis potential of carbohydrate active enzymes and secondary metabolites.</title>
        <authorList>
            <person name="Sorensen T."/>
        </authorList>
    </citation>
    <scope>NUCLEOTIDE SEQUENCE [LARGE SCALE GENOMIC DNA]</scope>
    <source>
        <strain evidence="3 4">CBS 33761</strain>
    </source>
</reference>
<evidence type="ECO:0000256" key="1">
    <source>
        <dbReference type="SAM" id="MobiDB-lite"/>
    </source>
</evidence>
<evidence type="ECO:0000313" key="4">
    <source>
        <dbReference type="Proteomes" id="UP001444661"/>
    </source>
</evidence>
<keyword evidence="2" id="KW-1133">Transmembrane helix</keyword>
<feature type="transmembrane region" description="Helical" evidence="2">
    <location>
        <begin position="108"/>
        <end position="133"/>
    </location>
</feature>
<keyword evidence="2" id="KW-0812">Transmembrane</keyword>
<sequence length="256" mass="28677">MNLLYTFYFYLNSLCVRHINGASCLYHKIGHSFDDVLIDKALRNHFNETYQADLDAGAFKFASWAGMKRKGITIGPFVLIILGMVIGLSSWLLVLVNERSKREGLQRAVRIGSVVTQVVSGVAILIAGMMLRADSENAYNVLKKARVKDEGTGWGFFAAIFCAALAQILAGVIQWTWAAMRPSLDKPDQENEAMSRMPPDDDQLPVYSRRKSHDPQRSLPLDTLEKLIKFNGQMTPWANHPVWIPTTAETQSSCKI</sequence>
<accession>A0ABR1UDE7</accession>
<comment type="caution">
    <text evidence="3">The sequence shown here is derived from an EMBL/GenBank/DDBJ whole genome shotgun (WGS) entry which is preliminary data.</text>
</comment>